<keyword evidence="11 13" id="KW-0046">Antibiotic resistance</keyword>
<comment type="subcellular location">
    <subcellularLocation>
        <location evidence="1 13">Cell membrane</location>
        <topology evidence="1 13">Multi-pass membrane protein</topology>
    </subcellularLocation>
</comment>
<name>A0A2T4KH95_9STAP</name>
<feature type="transmembrane region" description="Helical" evidence="13">
    <location>
        <begin position="490"/>
        <end position="509"/>
    </location>
</feature>
<sequence>MSEEIKNRILSVLKFLFAAILFIVVVITLYHELSDINFKQTLESFGRINRWHLLGLFVCGGASMILLSLYDLILVKTLKLDIATNKVFRVSYIINALNAIIGFGGFIGAGLRAFVYKNYTSERKKLVHAISIVLISMLTGLSLLSILVVLHIFDASHILDKVSWVRWILYVVALFLPIFIAYTIIKPIDQQHKTMGISCTLVSSLEWLAAAAVLYLSTLTVDIHIAFTTVIGIFIIAALAGLVSFIPGGFGAFDLVVIVGLKTLGVPEEKVLLALLLYRFAYYFVPVIIALILSTFEFGSSARRYFEESKYYVPAKDVTSFLFSYQKDIVAKVPSFALAVLVLFTSLLFFINNITIVYDGLYDANHFVYYIMLCIHTSACLLLFINIRGILKQSRRAIIFVMISLILIVIATVYTYASFLLLSWLVLIFVLLIFAYRRAKVLKRPFRLKKLLLTLLISVVVLYINHLFISETLYALDIYHLEMDTSLLRYYFWLTILVIVLLVGTLAWLMEVRFNRPHKVEDLSQCISIIETYGGNYLSHLIYSDDKDIFMDESKQAFMMYRYKSNALVVVRDPSGENKAFQSLLIDFYSYAERLGYDIIFYQVSDRYMPLYHNFGNQFFKLGEEAIIDLTQFTTSGKKRRGFRATLNKFEDLNIKFDIIEPPFSHELIAELKEVSDQWLDGRNEMHFSVGQFTEDYLEKAPIGVMKNDEGKIIAFCTLMPTHYNEAISVDLIRRLPDLDLPLMDGLYLHMLLWSKEKGYKAFNMGMATLSNVGQLDYSYHRERIAGRVFEHFNGLYRFQGLRRYKEKYSPGWEPRFLVYRKDSSLWYSMLKVMRVIRHK</sequence>
<keyword evidence="9 13" id="KW-0443">Lipid metabolism</keyword>
<protein>
    <recommendedName>
        <fullName evidence="4 13">Phosphatidylglycerol lysyltransferase</fullName>
        <ecNumber evidence="3 13">2.3.2.3</ecNumber>
    </recommendedName>
    <alternativeName>
        <fullName evidence="13">Lysylphosphatidylglycerol synthase</fullName>
    </alternativeName>
</protein>
<dbReference type="GO" id="GO:0046677">
    <property type="term" value="P:response to antibiotic"/>
    <property type="evidence" value="ECO:0007669"/>
    <property type="project" value="UniProtKB-KW"/>
</dbReference>
<evidence type="ECO:0000313" key="15">
    <source>
        <dbReference type="EMBL" id="PTE73267.1"/>
    </source>
</evidence>
<evidence type="ECO:0000256" key="5">
    <source>
        <dbReference type="ARBA" id="ARBA00022475"/>
    </source>
</evidence>
<evidence type="ECO:0000256" key="10">
    <source>
        <dbReference type="ARBA" id="ARBA00023136"/>
    </source>
</evidence>
<evidence type="ECO:0000313" key="16">
    <source>
        <dbReference type="Proteomes" id="UP000242547"/>
    </source>
</evidence>
<dbReference type="Pfam" id="PF09924">
    <property type="entry name" value="LPG_synthase_C"/>
    <property type="match status" value="1"/>
</dbReference>
<keyword evidence="7 13" id="KW-0812">Transmembrane</keyword>
<feature type="transmembrane region" description="Helical" evidence="13">
    <location>
        <begin position="197"/>
        <end position="217"/>
    </location>
</feature>
<dbReference type="PANTHER" id="PTHR34697">
    <property type="entry name" value="PHOSPHATIDYLGLYCEROL LYSYLTRANSFERASE"/>
    <property type="match status" value="1"/>
</dbReference>
<dbReference type="GO" id="GO:0055091">
    <property type="term" value="P:phospholipid homeostasis"/>
    <property type="evidence" value="ECO:0007669"/>
    <property type="project" value="TreeGrafter"/>
</dbReference>
<feature type="transmembrane region" description="Helical" evidence="13">
    <location>
        <begin position="272"/>
        <end position="296"/>
    </location>
</feature>
<dbReference type="GO" id="GO:0050071">
    <property type="term" value="F:phosphatidylglycerol lysyltransferase activity"/>
    <property type="evidence" value="ECO:0007669"/>
    <property type="project" value="UniProtKB-EC"/>
</dbReference>
<feature type="transmembrane region" description="Helical" evidence="13">
    <location>
        <begin position="12"/>
        <end position="30"/>
    </location>
</feature>
<evidence type="ECO:0000256" key="7">
    <source>
        <dbReference type="ARBA" id="ARBA00022692"/>
    </source>
</evidence>
<feature type="transmembrane region" description="Helical" evidence="13">
    <location>
        <begin position="422"/>
        <end position="439"/>
    </location>
</feature>
<dbReference type="PANTHER" id="PTHR34697:SF2">
    <property type="entry name" value="PHOSPHATIDYLGLYCEROL LYSYLTRANSFERASE"/>
    <property type="match status" value="1"/>
</dbReference>
<feature type="transmembrane region" description="Helical" evidence="13">
    <location>
        <begin position="164"/>
        <end position="185"/>
    </location>
</feature>
<evidence type="ECO:0000256" key="13">
    <source>
        <dbReference type="RuleBase" id="RU363042"/>
    </source>
</evidence>
<evidence type="ECO:0000259" key="14">
    <source>
        <dbReference type="Pfam" id="PF09924"/>
    </source>
</evidence>
<dbReference type="Proteomes" id="UP000242547">
    <property type="component" value="Unassembled WGS sequence"/>
</dbReference>
<evidence type="ECO:0000256" key="3">
    <source>
        <dbReference type="ARBA" id="ARBA00012014"/>
    </source>
</evidence>
<accession>A0A2T4KH95</accession>
<evidence type="ECO:0000256" key="8">
    <source>
        <dbReference type="ARBA" id="ARBA00022989"/>
    </source>
</evidence>
<dbReference type="InterPro" id="IPR022791">
    <property type="entry name" value="L-PG_synthase/AglD"/>
</dbReference>
<evidence type="ECO:0000256" key="2">
    <source>
        <dbReference type="ARBA" id="ARBA00008627"/>
    </source>
</evidence>
<evidence type="ECO:0000256" key="11">
    <source>
        <dbReference type="ARBA" id="ARBA00023251"/>
    </source>
</evidence>
<feature type="transmembrane region" description="Helical" evidence="13">
    <location>
        <begin position="126"/>
        <end position="152"/>
    </location>
</feature>
<dbReference type="InterPro" id="IPR051211">
    <property type="entry name" value="PG_lysyltransferase"/>
</dbReference>
<feature type="transmembrane region" description="Helical" evidence="13">
    <location>
        <begin position="397"/>
        <end position="416"/>
    </location>
</feature>
<dbReference type="InterPro" id="IPR016181">
    <property type="entry name" value="Acyl_CoA_acyltransferase"/>
</dbReference>
<dbReference type="SUPFAM" id="SSF55729">
    <property type="entry name" value="Acyl-CoA N-acyltransferases (Nat)"/>
    <property type="match status" value="1"/>
</dbReference>
<keyword evidence="8 13" id="KW-1133">Transmembrane helix</keyword>
<comment type="caution">
    <text evidence="15">The sequence shown here is derived from an EMBL/GenBank/DDBJ whole genome shotgun (WGS) entry which is preliminary data.</text>
</comment>
<dbReference type="InterPro" id="IPR024320">
    <property type="entry name" value="LPG_synthase_C"/>
</dbReference>
<dbReference type="EC" id="2.3.2.3" evidence="3 13"/>
<evidence type="ECO:0000256" key="6">
    <source>
        <dbReference type="ARBA" id="ARBA00022679"/>
    </source>
</evidence>
<dbReference type="RefSeq" id="WP_107506069.1">
    <property type="nucleotide sequence ID" value="NZ_PYZL01000037.1"/>
</dbReference>
<evidence type="ECO:0000256" key="12">
    <source>
        <dbReference type="ARBA" id="ARBA00047540"/>
    </source>
</evidence>
<comment type="similarity">
    <text evidence="2 13">Belongs to the LPG synthase family.</text>
</comment>
<evidence type="ECO:0000256" key="4">
    <source>
        <dbReference type="ARBA" id="ARBA00021546"/>
    </source>
</evidence>
<evidence type="ECO:0000256" key="1">
    <source>
        <dbReference type="ARBA" id="ARBA00004651"/>
    </source>
</evidence>
<feature type="transmembrane region" description="Helical" evidence="13">
    <location>
        <begin position="367"/>
        <end position="385"/>
    </location>
</feature>
<feature type="transmembrane region" description="Helical" evidence="13">
    <location>
        <begin position="223"/>
        <end position="243"/>
    </location>
</feature>
<feature type="transmembrane region" description="Helical" evidence="13">
    <location>
        <begin position="90"/>
        <end position="114"/>
    </location>
</feature>
<dbReference type="GO" id="GO:0006629">
    <property type="term" value="P:lipid metabolic process"/>
    <property type="evidence" value="ECO:0007669"/>
    <property type="project" value="UniProtKB-KW"/>
</dbReference>
<organism evidence="15 16">
    <name type="scientific">Staphylococcus devriesei</name>
    <dbReference type="NCBI Taxonomy" id="586733"/>
    <lineage>
        <taxon>Bacteria</taxon>
        <taxon>Bacillati</taxon>
        <taxon>Bacillota</taxon>
        <taxon>Bacilli</taxon>
        <taxon>Bacillales</taxon>
        <taxon>Staphylococcaceae</taxon>
        <taxon>Staphylococcus</taxon>
    </lineage>
</organism>
<evidence type="ECO:0000256" key="9">
    <source>
        <dbReference type="ARBA" id="ARBA00023098"/>
    </source>
</evidence>
<dbReference type="GO" id="GO:0005886">
    <property type="term" value="C:plasma membrane"/>
    <property type="evidence" value="ECO:0007669"/>
    <property type="project" value="UniProtKB-SubCell"/>
</dbReference>
<proteinExistence type="inferred from homology"/>
<feature type="transmembrane region" description="Helical" evidence="13">
    <location>
        <begin position="51"/>
        <end position="70"/>
    </location>
</feature>
<gene>
    <name evidence="13 15" type="primary">mprF</name>
    <name evidence="15" type="ORF">BUY44_06590</name>
</gene>
<comment type="catalytic activity">
    <reaction evidence="12 13">
        <text>L-lysyl-tRNA(Lys) + a 1,2-diacyl-sn-glycero-3-phospho-(1'-sn-glycerol) = a 1,2-diacyl-sn-glycero-3-phospho-1'-(3'-O-L-lysyl)-sn-glycerol + tRNA(Lys)</text>
        <dbReference type="Rhea" id="RHEA:10668"/>
        <dbReference type="Rhea" id="RHEA-COMP:9696"/>
        <dbReference type="Rhea" id="RHEA-COMP:9697"/>
        <dbReference type="ChEBI" id="CHEBI:64716"/>
        <dbReference type="ChEBI" id="CHEBI:75792"/>
        <dbReference type="ChEBI" id="CHEBI:78442"/>
        <dbReference type="ChEBI" id="CHEBI:78529"/>
        <dbReference type="EC" id="2.3.2.3"/>
    </reaction>
</comment>
<comment type="function">
    <text evidence="13">Catalyzes the transfer of a lysyl group from L-lysyl-tRNA(Lys) to membrane-bound phosphatidylglycerol (PG), which produces lysylphosphatidylglycerol (LPG), a major component of the bacterial membrane with a positive net charge. LPG synthesis contributes to bacterial virulence as it is involved in the resistance mechanism against cationic antimicrobial peptides (CAMP) produces by the host's immune system (defensins, cathelicidins) and by the competing microorganisms.</text>
</comment>
<keyword evidence="10 13" id="KW-0472">Membrane</keyword>
<feature type="domain" description="Phosphatidylglycerol lysyltransferase C-terminal" evidence="14">
    <location>
        <begin position="529"/>
        <end position="820"/>
    </location>
</feature>
<keyword evidence="5" id="KW-1003">Cell membrane</keyword>
<keyword evidence="6 13" id="KW-0808">Transferase</keyword>
<reference evidence="15 16" key="1">
    <citation type="journal article" date="2016" name="Front. Microbiol.">
        <title>Comprehensive Phylogenetic Analysis of Bovine Non-aureus Staphylococci Species Based on Whole-Genome Sequencing.</title>
        <authorList>
            <person name="Naushad S."/>
            <person name="Barkema H.W."/>
            <person name="Luby C."/>
            <person name="Condas L.A."/>
            <person name="Nobrega D.B."/>
            <person name="Carson D.A."/>
            <person name="De Buck J."/>
        </authorList>
    </citation>
    <scope>NUCLEOTIDE SEQUENCE [LARGE SCALE GENOMIC DNA]</scope>
    <source>
        <strain evidence="15 16">SNUC 761</strain>
    </source>
</reference>
<feature type="transmembrane region" description="Helical" evidence="13">
    <location>
        <begin position="336"/>
        <end position="355"/>
    </location>
</feature>
<dbReference type="AlphaFoldDB" id="A0A2T4KH95"/>
<dbReference type="NCBIfam" id="NF033480">
    <property type="entry name" value="bifunc_MprF"/>
    <property type="match status" value="1"/>
</dbReference>
<dbReference type="EMBL" id="PYZL01000037">
    <property type="protein sequence ID" value="PTE73267.1"/>
    <property type="molecule type" value="Genomic_DNA"/>
</dbReference>
<feature type="transmembrane region" description="Helical" evidence="13">
    <location>
        <begin position="451"/>
        <end position="470"/>
    </location>
</feature>
<dbReference type="Pfam" id="PF03706">
    <property type="entry name" value="LPG_synthase_TM"/>
    <property type="match status" value="1"/>
</dbReference>